<feature type="domain" description="PH" evidence="3">
    <location>
        <begin position="313"/>
        <end position="418"/>
    </location>
</feature>
<keyword evidence="1" id="KW-0175">Coiled coil</keyword>
<evidence type="ECO:0000313" key="5">
    <source>
        <dbReference type="EMBL" id="KAK5603254.1"/>
    </source>
</evidence>
<comment type="caution">
    <text evidence="5">The sequence shown here is derived from an EMBL/GenBank/DDBJ whole genome shotgun (WGS) entry which is preliminary data.</text>
</comment>
<dbReference type="GO" id="GO:0000915">
    <property type="term" value="P:actomyosin contractile ring assembly"/>
    <property type="evidence" value="ECO:0007669"/>
    <property type="project" value="TreeGrafter"/>
</dbReference>
<evidence type="ECO:0000259" key="4">
    <source>
        <dbReference type="PROSITE" id="PS51860"/>
    </source>
</evidence>
<dbReference type="InterPro" id="IPR051364">
    <property type="entry name" value="Cytokinesis/Rho-signaling"/>
</dbReference>
<evidence type="ECO:0008006" key="7">
    <source>
        <dbReference type="Google" id="ProtNLM"/>
    </source>
</evidence>
<dbReference type="InterPro" id="IPR012966">
    <property type="entry name" value="AHD"/>
</dbReference>
<dbReference type="SMART" id="SM00233">
    <property type="entry name" value="PH"/>
    <property type="match status" value="1"/>
</dbReference>
<dbReference type="PANTHER" id="PTHR21538">
    <property type="entry name" value="ANILLIN/RHOTEKIN RTKN"/>
    <property type="match status" value="1"/>
</dbReference>
<dbReference type="GO" id="GO:0005826">
    <property type="term" value="C:actomyosin contractile ring"/>
    <property type="evidence" value="ECO:0007669"/>
    <property type="project" value="TreeGrafter"/>
</dbReference>
<evidence type="ECO:0000259" key="3">
    <source>
        <dbReference type="PROSITE" id="PS50003"/>
    </source>
</evidence>
<feature type="region of interest" description="Disordered" evidence="2">
    <location>
        <begin position="438"/>
        <end position="470"/>
    </location>
</feature>
<reference evidence="5 6" key="1">
    <citation type="submission" date="2021-06" db="EMBL/GenBank/DDBJ databases">
        <authorList>
            <person name="Palmer J.M."/>
        </authorList>
    </citation>
    <scope>NUCLEOTIDE SEQUENCE [LARGE SCALE GENOMIC DNA]</scope>
    <source>
        <strain evidence="5 6">MEX-2019</strain>
        <tissue evidence="5">Muscle</tissue>
    </source>
</reference>
<dbReference type="PROSITE" id="PS50003">
    <property type="entry name" value="PH_DOMAIN"/>
    <property type="match status" value="1"/>
</dbReference>
<accession>A0AAV9R0T6</accession>
<proteinExistence type="predicted"/>
<evidence type="ECO:0000256" key="1">
    <source>
        <dbReference type="PROSITE-ProRule" id="PRU01207"/>
    </source>
</evidence>
<evidence type="ECO:0000256" key="2">
    <source>
        <dbReference type="SAM" id="MobiDB-lite"/>
    </source>
</evidence>
<dbReference type="EMBL" id="JAHHUM010002528">
    <property type="protein sequence ID" value="KAK5603254.1"/>
    <property type="molecule type" value="Genomic_DNA"/>
</dbReference>
<dbReference type="PROSITE" id="PS51860">
    <property type="entry name" value="REM_1"/>
    <property type="match status" value="1"/>
</dbReference>
<dbReference type="InterPro" id="IPR011072">
    <property type="entry name" value="HR1_rho-bd"/>
</dbReference>
<dbReference type="SMART" id="SM00742">
    <property type="entry name" value="Hr1"/>
    <property type="match status" value="1"/>
</dbReference>
<dbReference type="InterPro" id="IPR001849">
    <property type="entry name" value="PH_domain"/>
</dbReference>
<sequence length="482" mass="53946">MLVQSAAGLSCFQSVQPEQTSETQLRAAMADRTQEEKVLQQIDREVRMQEGAYKLLAACSQRDQALEASKSLLTCNARILALLSRLQRMRKTQILERVGHSTSEDVVPCTGKVSLSDLRIPLMWKDSEYFKNKGELHRCAVFCLLQCGTEIYDTDLVMVDRTLTDICFEDIIIFNKVGPGFQLRAELYSSSAVEDFSTAAQAPRKMSFLGGSLGCSSGKKIRAAFESVAACGYVSSDGGNMRPGHVSPPSPNQSALGPKYNLLAHTTLSIEHVREGFKTHDLTLSVTEDSPYWLPLYGNMCCRLVAQPLCIIQTVISGTLKVKLEDDVDHWENFYCILIGQTLLCYRCQEDLESDGKPLLVIPITKDTRVSMSEGDPVHGEQIVISMQPYRENRTYTATTQNTEDLHSWNTALCQHVCNMIQWKQCCDEVMKIEMPRPRKSNTVKQGSLYHEIVTPSSPRKGPANPDLSDEVRTLLSSYYKE</sequence>
<dbReference type="Gene3D" id="2.30.29.30">
    <property type="entry name" value="Pleckstrin-homology domain (PH domain)/Phosphotyrosine-binding domain (PTB)"/>
    <property type="match status" value="1"/>
</dbReference>
<dbReference type="InterPro" id="IPR011993">
    <property type="entry name" value="PH-like_dom_sf"/>
</dbReference>
<feature type="domain" description="REM-1" evidence="4">
    <location>
        <begin position="20"/>
        <end position="95"/>
    </location>
</feature>
<organism evidence="5 6">
    <name type="scientific">Crenichthys baileyi</name>
    <name type="common">White River springfish</name>
    <dbReference type="NCBI Taxonomy" id="28760"/>
    <lineage>
        <taxon>Eukaryota</taxon>
        <taxon>Metazoa</taxon>
        <taxon>Chordata</taxon>
        <taxon>Craniata</taxon>
        <taxon>Vertebrata</taxon>
        <taxon>Euteleostomi</taxon>
        <taxon>Actinopterygii</taxon>
        <taxon>Neopterygii</taxon>
        <taxon>Teleostei</taxon>
        <taxon>Neoteleostei</taxon>
        <taxon>Acanthomorphata</taxon>
        <taxon>Ovalentaria</taxon>
        <taxon>Atherinomorphae</taxon>
        <taxon>Cyprinodontiformes</taxon>
        <taxon>Goodeidae</taxon>
        <taxon>Crenichthys</taxon>
    </lineage>
</organism>
<dbReference type="AlphaFoldDB" id="A0AAV9R0T6"/>
<dbReference type="Pfam" id="PF08174">
    <property type="entry name" value="Anillin"/>
    <property type="match status" value="1"/>
</dbReference>
<keyword evidence="6" id="KW-1185">Reference proteome</keyword>
<gene>
    <name evidence="5" type="ORF">CRENBAI_011699</name>
</gene>
<dbReference type="GO" id="GO:0007165">
    <property type="term" value="P:signal transduction"/>
    <property type="evidence" value="ECO:0007669"/>
    <property type="project" value="InterPro"/>
</dbReference>
<dbReference type="GO" id="GO:0031106">
    <property type="term" value="P:septin ring organization"/>
    <property type="evidence" value="ECO:0007669"/>
    <property type="project" value="TreeGrafter"/>
</dbReference>
<dbReference type="GO" id="GO:0000281">
    <property type="term" value="P:mitotic cytokinesis"/>
    <property type="evidence" value="ECO:0007669"/>
    <property type="project" value="TreeGrafter"/>
</dbReference>
<feature type="non-terminal residue" evidence="5">
    <location>
        <position position="482"/>
    </location>
</feature>
<name>A0AAV9R0T6_9TELE</name>
<dbReference type="PANTHER" id="PTHR21538:SF19">
    <property type="entry name" value="RHOTEKIN"/>
    <property type="match status" value="1"/>
</dbReference>
<evidence type="ECO:0000313" key="6">
    <source>
        <dbReference type="Proteomes" id="UP001311232"/>
    </source>
</evidence>
<dbReference type="Proteomes" id="UP001311232">
    <property type="component" value="Unassembled WGS sequence"/>
</dbReference>
<dbReference type="SUPFAM" id="SSF50729">
    <property type="entry name" value="PH domain-like"/>
    <property type="match status" value="1"/>
</dbReference>
<protein>
    <recommendedName>
        <fullName evidence="7">Rhotekin</fullName>
    </recommendedName>
</protein>